<dbReference type="SUPFAM" id="SSF56112">
    <property type="entry name" value="Protein kinase-like (PK-like)"/>
    <property type="match status" value="1"/>
</dbReference>
<dbReference type="Pfam" id="PF00990">
    <property type="entry name" value="GGDEF"/>
    <property type="match status" value="1"/>
</dbReference>
<dbReference type="FunFam" id="3.30.70.270:FF:000001">
    <property type="entry name" value="Diguanylate cyclase domain protein"/>
    <property type="match status" value="1"/>
</dbReference>
<dbReference type="InterPro" id="IPR029787">
    <property type="entry name" value="Nucleotide_cyclase"/>
</dbReference>
<feature type="repeat" description="TPR" evidence="2">
    <location>
        <begin position="756"/>
        <end position="789"/>
    </location>
</feature>
<gene>
    <name evidence="5" type="ORF">Aau02nite_09270</name>
</gene>
<dbReference type="InterPro" id="IPR050469">
    <property type="entry name" value="Diguanylate_Cyclase"/>
</dbReference>
<dbReference type="Pfam" id="PF01590">
    <property type="entry name" value="GAF"/>
    <property type="match status" value="1"/>
</dbReference>
<dbReference type="PROSITE" id="PS50005">
    <property type="entry name" value="TPR"/>
    <property type="match status" value="1"/>
</dbReference>
<dbReference type="InterPro" id="IPR003018">
    <property type="entry name" value="GAF"/>
</dbReference>
<evidence type="ECO:0000256" key="2">
    <source>
        <dbReference type="PROSITE-ProRule" id="PRU00339"/>
    </source>
</evidence>
<evidence type="ECO:0000259" key="3">
    <source>
        <dbReference type="PROSITE" id="PS50011"/>
    </source>
</evidence>
<dbReference type="InterPro" id="IPR027417">
    <property type="entry name" value="P-loop_NTPase"/>
</dbReference>
<dbReference type="InterPro" id="IPR000719">
    <property type="entry name" value="Prot_kinase_dom"/>
</dbReference>
<dbReference type="SMART" id="SM00065">
    <property type="entry name" value="GAF"/>
    <property type="match status" value="2"/>
</dbReference>
<proteinExistence type="predicted"/>
<dbReference type="SUPFAM" id="SSF55781">
    <property type="entry name" value="GAF domain-like"/>
    <property type="match status" value="2"/>
</dbReference>
<dbReference type="InterPro" id="IPR043128">
    <property type="entry name" value="Rev_trsase/Diguanyl_cyclase"/>
</dbReference>
<keyword evidence="2" id="KW-0802">TPR repeat</keyword>
<dbReference type="GO" id="GO:1902201">
    <property type="term" value="P:negative regulation of bacterial-type flagellum-dependent cell motility"/>
    <property type="evidence" value="ECO:0007669"/>
    <property type="project" value="TreeGrafter"/>
</dbReference>
<dbReference type="SUPFAM" id="SSF55073">
    <property type="entry name" value="Nucleotide cyclase"/>
    <property type="match status" value="1"/>
</dbReference>
<dbReference type="Gene3D" id="3.30.450.40">
    <property type="match status" value="2"/>
</dbReference>
<dbReference type="SMART" id="SM00267">
    <property type="entry name" value="GGDEF"/>
    <property type="match status" value="1"/>
</dbReference>
<dbReference type="NCBIfam" id="TIGR00254">
    <property type="entry name" value="GGDEF"/>
    <property type="match status" value="1"/>
</dbReference>
<dbReference type="Proteomes" id="UP000681340">
    <property type="component" value="Unassembled WGS sequence"/>
</dbReference>
<dbReference type="SUPFAM" id="SSF48452">
    <property type="entry name" value="TPR-like"/>
    <property type="match status" value="1"/>
</dbReference>
<reference evidence="5" key="1">
    <citation type="submission" date="2021-03" db="EMBL/GenBank/DDBJ databases">
        <title>Whole genome shotgun sequence of Actinoplanes auranticolor NBRC 12245.</title>
        <authorList>
            <person name="Komaki H."/>
            <person name="Tamura T."/>
        </authorList>
    </citation>
    <scope>NUCLEOTIDE SEQUENCE</scope>
    <source>
        <strain evidence="5">NBRC 12245</strain>
    </source>
</reference>
<dbReference type="Gene3D" id="3.30.70.270">
    <property type="match status" value="1"/>
</dbReference>
<dbReference type="CDD" id="cd01949">
    <property type="entry name" value="GGDEF"/>
    <property type="match status" value="1"/>
</dbReference>
<dbReference type="PROSITE" id="PS50011">
    <property type="entry name" value="PROTEIN_KINASE_DOM"/>
    <property type="match status" value="1"/>
</dbReference>
<dbReference type="PROSITE" id="PS50887">
    <property type="entry name" value="GGDEF"/>
    <property type="match status" value="1"/>
</dbReference>
<dbReference type="GO" id="GO:0043709">
    <property type="term" value="P:cell adhesion involved in single-species biofilm formation"/>
    <property type="evidence" value="ECO:0007669"/>
    <property type="project" value="TreeGrafter"/>
</dbReference>
<feature type="domain" description="GGDEF" evidence="4">
    <location>
        <begin position="1620"/>
        <end position="1752"/>
    </location>
</feature>
<dbReference type="Gene3D" id="1.25.40.10">
    <property type="entry name" value="Tetratricopeptide repeat domain"/>
    <property type="match status" value="1"/>
</dbReference>
<dbReference type="GO" id="GO:0052621">
    <property type="term" value="F:diguanylate cyclase activity"/>
    <property type="evidence" value="ECO:0007669"/>
    <property type="project" value="TreeGrafter"/>
</dbReference>
<dbReference type="InterPro" id="IPR011990">
    <property type="entry name" value="TPR-like_helical_dom_sf"/>
</dbReference>
<dbReference type="PANTHER" id="PTHR45138:SF9">
    <property type="entry name" value="DIGUANYLATE CYCLASE DGCM-RELATED"/>
    <property type="match status" value="1"/>
</dbReference>
<evidence type="ECO:0008006" key="7">
    <source>
        <dbReference type="Google" id="ProtNLM"/>
    </source>
</evidence>
<dbReference type="InterPro" id="IPR000160">
    <property type="entry name" value="GGDEF_dom"/>
</dbReference>
<keyword evidence="6" id="KW-1185">Reference proteome</keyword>
<dbReference type="GO" id="GO:0005524">
    <property type="term" value="F:ATP binding"/>
    <property type="evidence" value="ECO:0007669"/>
    <property type="project" value="InterPro"/>
</dbReference>
<dbReference type="Gene3D" id="1.10.510.10">
    <property type="entry name" value="Transferase(Phosphotransferase) domain 1"/>
    <property type="match status" value="1"/>
</dbReference>
<dbReference type="InterPro" id="IPR029016">
    <property type="entry name" value="GAF-like_dom_sf"/>
</dbReference>
<comment type="caution">
    <text evidence="5">The sequence shown here is derived from an EMBL/GenBank/DDBJ whole genome shotgun (WGS) entry which is preliminary data.</text>
</comment>
<protein>
    <recommendedName>
        <fullName evidence="7">Non-specific serine/threonine protein kinase</fullName>
    </recommendedName>
</protein>
<evidence type="ECO:0000256" key="1">
    <source>
        <dbReference type="ARBA" id="ARBA00004167"/>
    </source>
</evidence>
<dbReference type="InterPro" id="IPR041664">
    <property type="entry name" value="AAA_16"/>
</dbReference>
<dbReference type="Pfam" id="PF00069">
    <property type="entry name" value="Pkinase"/>
    <property type="match status" value="1"/>
</dbReference>
<comment type="subcellular location">
    <subcellularLocation>
        <location evidence="1">Membrane</location>
        <topology evidence="1">Single-pass membrane protein</topology>
    </subcellularLocation>
</comment>
<evidence type="ECO:0000313" key="5">
    <source>
        <dbReference type="EMBL" id="GIM64262.1"/>
    </source>
</evidence>
<organism evidence="5 6">
    <name type="scientific">Actinoplanes auranticolor</name>
    <dbReference type="NCBI Taxonomy" id="47988"/>
    <lineage>
        <taxon>Bacteria</taxon>
        <taxon>Bacillati</taxon>
        <taxon>Actinomycetota</taxon>
        <taxon>Actinomycetes</taxon>
        <taxon>Micromonosporales</taxon>
        <taxon>Micromonosporaceae</taxon>
        <taxon>Actinoplanes</taxon>
    </lineage>
</organism>
<dbReference type="SMART" id="SM00220">
    <property type="entry name" value="S_TKc"/>
    <property type="match status" value="1"/>
</dbReference>
<sequence length="1757" mass="185170">MGATPSPPAEPALLQLEPGDAAGLEVLGELGRGTQAVVHRVRLRGQEYALRLLRDTVAASAEGVREFRRQCALLAAIDNPGLPRVHKAGTAGGRPYVIMDLIAGEPLTARLARGPVRESAAVRIATDLAGALQAAHAHDLVHRDVKPDNIVVGPDGAAALVDFGLATRVPAGPNGLTEEPVAGTLVYSPPEQSGMLNRPVDGRSDLYALGAVLFECVTGAPPFAAADVGELLHLHATAPVPDPRALAPGLGATFAAILVRLLAKDPDDRYQSAAGLLADLRRLGDDPATLFPLGEQDGPPPLVAVPLTGRDTEFTALRERWSAAAAGRGGIAVLHGGTGSGKTRLATELGELVEAAGGTVLRGTASPSDRRPMAPLRAAVDAYVRALLRRSGGATAAAKLLRSAAGQGAGLVTSLSPALADALGVPGVAAEIGLERHSAAVADLLTGVARTTGPVLLHLDDVQWFDDGTVRVLEQLAAGLSGVPLLVLATARNDEEGAPAAAMVLNRLEPGPDTDITLAPLSAAGVGDLISALSGGVRIDERGAAAIAVLTGGNPFATLGYARAVIDAGLLTPDWGVWRVDTAGVQELALPADSAQLLLRRMGTLAPENRRLLQLAGVIGATFAPGLVAEVAGVGRRRVLDVLSDAARRGLVEHREGTVRFLHDSIRLALIDGLPDDEVRRLHQRIADVLDRDGADVYALARHCALGDPSYEPARMLRAGQAAGARALAEHAPDTALTFLEYAAEAAATGGLTVDSEFHQLLGIAYHQNGRFDEAIAALTTALDGTTDRIARAHLHLHLARVHESNWGGAEQVRAVEQGLAELGRPLPRNPVVAALTGMWLFFVGCLIGVTRLGYGTAKGAYRERLKLQTTLYHYGGSGSVRTLRPLRSLLYGLRFIHPTSRLGRTPERARDLVGLTLALRMLGLQRTSDRITAAAVRQAHEFGDPTLLARIDWMTAIAVHGSGADSGERVRQVLAERDRFLDVGLILDCYAVLGWDWLLRGEITEAEAARPARQRWLEAGGNADRSAVVAVDAGLLAMRGRAGEAVAALARAADGPKEIHEVVDTIIARMLSAIERDDLEGAFDEAVTEFESLGLRPLDVLPAQHCYYVYLAYGRLEQARRAAPGDRDAAVAVAAAAVSALGRVTRRPIVAAHHRITRAALIALDPARSTAALELLTKAEPLLRKVDAPLPAFEAALVRARALTAAGSTGEAERQARMAAGIAEDRGWPHRARRVAAEFRLDAGRRNRVPVVATRGRAGQRWAALEQLSLAASRVIDPDRLTRVALDETTRLLGAERAILFLMDAETQVLAPFVGRDSSGRDVAELTGYSATVVDRVRHSREPLVVTGTEQGEAMGAQSVVQYGLRSILVAPLELDDRLLGVVYLDSRVAKGVFTVDDADVLTAITHHIAVGLETARAAQLEVAVAAANRQRDLAETLRRAMARLTGTLDPQLVLRRLLLTARQTPGANRGWLLLGTSDSTEITVLGGPAPVQLALAEHPDLRALLDNRQADMINGTPPWAGAFDDSTGQSWLTVTLDDRNGAVGVLVLASDRPGAYAAADLGLAAALVGQGMVAFDNARLFSRVNELATTDSLTGVANRRRFFELAERSLAAARAVDGPVTALMVDIDHFKRINDAHGHQVGDDVIKGVVQRLLGGLPADGLVARYGGEEFAVLLPGIDSAGAQLAEELRAAVAGTPVDTRSGPIPVTISVGLARLRPSDPTPDTLLGRADAGLYAAKQAGRNRVVAHDPEHLPL</sequence>
<dbReference type="EMBL" id="BOQL01000009">
    <property type="protein sequence ID" value="GIM64262.1"/>
    <property type="molecule type" value="Genomic_DNA"/>
</dbReference>
<dbReference type="Pfam" id="PF13191">
    <property type="entry name" value="AAA_16"/>
    <property type="match status" value="1"/>
</dbReference>
<dbReference type="SUPFAM" id="SSF52540">
    <property type="entry name" value="P-loop containing nucleoside triphosphate hydrolases"/>
    <property type="match status" value="1"/>
</dbReference>
<feature type="domain" description="Protein kinase" evidence="3">
    <location>
        <begin position="24"/>
        <end position="283"/>
    </location>
</feature>
<dbReference type="GO" id="GO:0004672">
    <property type="term" value="F:protein kinase activity"/>
    <property type="evidence" value="ECO:0007669"/>
    <property type="project" value="InterPro"/>
</dbReference>
<dbReference type="InterPro" id="IPR008271">
    <property type="entry name" value="Ser/Thr_kinase_AS"/>
</dbReference>
<dbReference type="InterPro" id="IPR019734">
    <property type="entry name" value="TPR_rpt"/>
</dbReference>
<dbReference type="PROSITE" id="PS00108">
    <property type="entry name" value="PROTEIN_KINASE_ST"/>
    <property type="match status" value="1"/>
</dbReference>
<dbReference type="PANTHER" id="PTHR45138">
    <property type="entry name" value="REGULATORY COMPONENTS OF SENSORY TRANSDUCTION SYSTEM"/>
    <property type="match status" value="1"/>
</dbReference>
<name>A0A919S4P5_9ACTN</name>
<dbReference type="CDD" id="cd14014">
    <property type="entry name" value="STKc_PknB_like"/>
    <property type="match status" value="1"/>
</dbReference>
<dbReference type="InterPro" id="IPR011009">
    <property type="entry name" value="Kinase-like_dom_sf"/>
</dbReference>
<accession>A0A919S4P5</accession>
<dbReference type="RefSeq" id="WP_212987052.1">
    <property type="nucleotide sequence ID" value="NZ_BAABEA010000005.1"/>
</dbReference>
<dbReference type="GO" id="GO:0005886">
    <property type="term" value="C:plasma membrane"/>
    <property type="evidence" value="ECO:0007669"/>
    <property type="project" value="TreeGrafter"/>
</dbReference>
<evidence type="ECO:0000313" key="6">
    <source>
        <dbReference type="Proteomes" id="UP000681340"/>
    </source>
</evidence>
<dbReference type="Gene3D" id="3.30.200.20">
    <property type="entry name" value="Phosphorylase Kinase, domain 1"/>
    <property type="match status" value="1"/>
</dbReference>
<evidence type="ECO:0000259" key="4">
    <source>
        <dbReference type="PROSITE" id="PS50887"/>
    </source>
</evidence>